<dbReference type="EMBL" id="BART01030296">
    <property type="protein sequence ID" value="GAH16131.1"/>
    <property type="molecule type" value="Genomic_DNA"/>
</dbReference>
<dbReference type="InterPro" id="IPR010985">
    <property type="entry name" value="Ribbon_hlx_hlx"/>
</dbReference>
<organism evidence="2">
    <name type="scientific">marine sediment metagenome</name>
    <dbReference type="NCBI Taxonomy" id="412755"/>
    <lineage>
        <taxon>unclassified sequences</taxon>
        <taxon>metagenomes</taxon>
        <taxon>ecological metagenomes</taxon>
    </lineage>
</organism>
<dbReference type="AlphaFoldDB" id="X1D5U9"/>
<gene>
    <name evidence="2" type="ORF">S01H4_52945</name>
</gene>
<sequence length="78" mass="8849">MSETAQKRATVYFDPLLHRALRIKAAETETSVSELVNEAVRAALAEDASDIEAFEVHEREPDYAFEDVVKDLKRRGEI</sequence>
<dbReference type="Gene3D" id="1.10.1220.10">
    <property type="entry name" value="Met repressor-like"/>
    <property type="match status" value="1"/>
</dbReference>
<reference evidence="2" key="1">
    <citation type="journal article" date="2014" name="Front. Microbiol.">
        <title>High frequency of phylogenetically diverse reductive dehalogenase-homologous genes in deep subseafloor sedimentary metagenomes.</title>
        <authorList>
            <person name="Kawai M."/>
            <person name="Futagami T."/>
            <person name="Toyoda A."/>
            <person name="Takaki Y."/>
            <person name="Nishi S."/>
            <person name="Hori S."/>
            <person name="Arai W."/>
            <person name="Tsubouchi T."/>
            <person name="Morono Y."/>
            <person name="Uchiyama I."/>
            <person name="Ito T."/>
            <person name="Fujiyama A."/>
            <person name="Inagaki F."/>
            <person name="Takami H."/>
        </authorList>
    </citation>
    <scope>NUCLEOTIDE SEQUENCE</scope>
    <source>
        <strain evidence="2">Expedition CK06-06</strain>
    </source>
</reference>
<dbReference type="GO" id="GO:0006355">
    <property type="term" value="P:regulation of DNA-templated transcription"/>
    <property type="evidence" value="ECO:0007669"/>
    <property type="project" value="InterPro"/>
</dbReference>
<dbReference type="InterPro" id="IPR046765">
    <property type="entry name" value="Antitox_RHH"/>
</dbReference>
<protein>
    <recommendedName>
        <fullName evidence="1">Antitoxin-like ribbon-helix-helix domain-containing protein</fullName>
    </recommendedName>
</protein>
<accession>X1D5U9</accession>
<evidence type="ECO:0000259" key="1">
    <source>
        <dbReference type="Pfam" id="PF20605"/>
    </source>
</evidence>
<dbReference type="InterPro" id="IPR013321">
    <property type="entry name" value="Arc_rbn_hlx_hlx"/>
</dbReference>
<dbReference type="Pfam" id="PF20605">
    <property type="entry name" value="Antitox_RHH"/>
    <property type="match status" value="1"/>
</dbReference>
<dbReference type="SUPFAM" id="SSF47598">
    <property type="entry name" value="Ribbon-helix-helix"/>
    <property type="match status" value="1"/>
</dbReference>
<comment type="caution">
    <text evidence="2">The sequence shown here is derived from an EMBL/GenBank/DDBJ whole genome shotgun (WGS) entry which is preliminary data.</text>
</comment>
<proteinExistence type="predicted"/>
<evidence type="ECO:0000313" key="2">
    <source>
        <dbReference type="EMBL" id="GAH16131.1"/>
    </source>
</evidence>
<feature type="domain" description="Antitoxin-like ribbon-helix-helix" evidence="1">
    <location>
        <begin position="10"/>
        <end position="40"/>
    </location>
</feature>
<name>X1D5U9_9ZZZZ</name>